<organism evidence="1">
    <name type="scientific">viral metagenome</name>
    <dbReference type="NCBI Taxonomy" id="1070528"/>
    <lineage>
        <taxon>unclassified sequences</taxon>
        <taxon>metagenomes</taxon>
        <taxon>organismal metagenomes</taxon>
    </lineage>
</organism>
<accession>A0A6C0L965</accession>
<evidence type="ECO:0000313" key="1">
    <source>
        <dbReference type="EMBL" id="QHU26830.1"/>
    </source>
</evidence>
<protein>
    <submittedName>
        <fullName evidence="1">Uncharacterized protein</fullName>
    </submittedName>
</protein>
<dbReference type="AlphaFoldDB" id="A0A6C0L965"/>
<reference evidence="1" key="1">
    <citation type="journal article" date="2020" name="Nature">
        <title>Giant virus diversity and host interactions through global metagenomics.</title>
        <authorList>
            <person name="Schulz F."/>
            <person name="Roux S."/>
            <person name="Paez-Espino D."/>
            <person name="Jungbluth S."/>
            <person name="Walsh D.A."/>
            <person name="Denef V.J."/>
            <person name="McMahon K.D."/>
            <person name="Konstantinidis K.T."/>
            <person name="Eloe-Fadrosh E.A."/>
            <person name="Kyrpides N.C."/>
            <person name="Woyke T."/>
        </authorList>
    </citation>
    <scope>NUCLEOTIDE SEQUENCE</scope>
    <source>
        <strain evidence="1">GVMAG-M-3300027759-42</strain>
    </source>
</reference>
<proteinExistence type="predicted"/>
<name>A0A6C0L965_9ZZZZ</name>
<sequence length="63" mass="7190">MKVPMRVVKAQMKTLANVTVDIVRKKNIKNLAARKIDIKNAKELVIDVIKKINAQARIIIKRP</sequence>
<dbReference type="EMBL" id="MN740445">
    <property type="protein sequence ID" value="QHU26830.1"/>
    <property type="molecule type" value="Genomic_DNA"/>
</dbReference>